<dbReference type="RefSeq" id="WP_053973190.1">
    <property type="nucleotide sequence ID" value="NZ_FNUE01000001.1"/>
</dbReference>
<keyword evidence="3" id="KW-0998">Cell outer membrane</keyword>
<dbReference type="Proteomes" id="UP000037716">
    <property type="component" value="Unassembled WGS sequence"/>
</dbReference>
<evidence type="ECO:0000256" key="3">
    <source>
        <dbReference type="ARBA" id="ARBA00023237"/>
    </source>
</evidence>
<organism evidence="5 7">
    <name type="scientific">Polaribacter dokdonensis DSW-5</name>
    <dbReference type="NCBI Taxonomy" id="1300348"/>
    <lineage>
        <taxon>Bacteria</taxon>
        <taxon>Pseudomonadati</taxon>
        <taxon>Bacteroidota</taxon>
        <taxon>Flavobacteriia</taxon>
        <taxon>Flavobacteriales</taxon>
        <taxon>Flavobacteriaceae</taxon>
    </lineage>
</organism>
<dbReference type="STRING" id="1300348.I602_513"/>
<evidence type="ECO:0000256" key="1">
    <source>
        <dbReference type="ARBA" id="ARBA00004442"/>
    </source>
</evidence>
<protein>
    <submittedName>
        <fullName evidence="5">Putative TonB-dependent receptor</fullName>
    </submittedName>
</protein>
<accession>A0A0M9CEP1</accession>
<dbReference type="GO" id="GO:0009279">
    <property type="term" value="C:cell outer membrane"/>
    <property type="evidence" value="ECO:0007669"/>
    <property type="project" value="UniProtKB-SubCell"/>
</dbReference>
<name>A0A0M9CEP1_9FLAO</name>
<comment type="subcellular location">
    <subcellularLocation>
        <location evidence="1">Cell outer membrane</location>
    </subcellularLocation>
</comment>
<dbReference type="EMBL" id="FNUE01000001">
    <property type="protein sequence ID" value="SEE22073.1"/>
    <property type="molecule type" value="Genomic_DNA"/>
</dbReference>
<dbReference type="AlphaFoldDB" id="A0A0M9CEP1"/>
<feature type="chain" id="PRO_5005832880" evidence="4">
    <location>
        <begin position="20"/>
        <end position="591"/>
    </location>
</feature>
<dbReference type="PATRIC" id="fig|1300348.6.peg.511"/>
<evidence type="ECO:0000256" key="2">
    <source>
        <dbReference type="ARBA" id="ARBA00023136"/>
    </source>
</evidence>
<reference evidence="6 8" key="2">
    <citation type="submission" date="2016-10" db="EMBL/GenBank/DDBJ databases">
        <authorList>
            <person name="Varghese N."/>
            <person name="Submissions S."/>
        </authorList>
    </citation>
    <scope>NUCLEOTIDE SEQUENCE [LARGE SCALE GENOMIC DNA]</scope>
    <source>
        <strain evidence="6 8">DSW-5</strain>
    </source>
</reference>
<comment type="caution">
    <text evidence="5">The sequence shown here is derived from an EMBL/GenBank/DDBJ whole genome shotgun (WGS) entry which is preliminary data.</text>
</comment>
<keyword evidence="2" id="KW-0472">Membrane</keyword>
<dbReference type="Gene3D" id="2.40.170.20">
    <property type="entry name" value="TonB-dependent receptor, beta-barrel domain"/>
    <property type="match status" value="1"/>
</dbReference>
<gene>
    <name evidence="5" type="ORF">I602_513</name>
    <name evidence="6" type="ORF">SAMN05444353_1271</name>
</gene>
<keyword evidence="5" id="KW-0675">Receptor</keyword>
<dbReference type="OrthoDB" id="1264254at2"/>
<evidence type="ECO:0000256" key="4">
    <source>
        <dbReference type="SAM" id="SignalP"/>
    </source>
</evidence>
<evidence type="ECO:0000313" key="5">
    <source>
        <dbReference type="EMBL" id="KOY50953.1"/>
    </source>
</evidence>
<reference evidence="5 7" key="1">
    <citation type="submission" date="2015-07" db="EMBL/GenBank/DDBJ databases">
        <title>Genome of Polaribacter dokdonenesis DSW-5, isolated from seawater off Dokdo in Korea.</title>
        <authorList>
            <person name="Yoon K."/>
            <person name="Song J.Y."/>
            <person name="Kim J.F."/>
        </authorList>
    </citation>
    <scope>NUCLEOTIDE SEQUENCE [LARGE SCALE GENOMIC DNA]</scope>
    <source>
        <strain evidence="5 7">DSW-5</strain>
    </source>
</reference>
<feature type="signal peptide" evidence="4">
    <location>
        <begin position="1"/>
        <end position="19"/>
    </location>
</feature>
<evidence type="ECO:0000313" key="8">
    <source>
        <dbReference type="Proteomes" id="UP000183071"/>
    </source>
</evidence>
<dbReference type="SUPFAM" id="SSF56935">
    <property type="entry name" value="Porins"/>
    <property type="match status" value="1"/>
</dbReference>
<dbReference type="EMBL" id="LGBR01000001">
    <property type="protein sequence ID" value="KOY50953.1"/>
    <property type="molecule type" value="Genomic_DNA"/>
</dbReference>
<keyword evidence="8" id="KW-1185">Reference proteome</keyword>
<evidence type="ECO:0000313" key="7">
    <source>
        <dbReference type="Proteomes" id="UP000037716"/>
    </source>
</evidence>
<dbReference type="Proteomes" id="UP000183071">
    <property type="component" value="Unassembled WGS sequence"/>
</dbReference>
<sequence>MKKCLFIFVLVLGVFSSYAQSKKPVKKNSKIDTVKTEVVEVVTKYNPKIADANKIKQNPTIELSSKSKKKKLSYTIFSAPVASTFIPKSGVAKSIDVGVKERIYNNFLALGYGNFNSPYVETYLHNYTRFQSEFGLSAKYTGSLDNIQNTKLNSDFSNLNASIFYKKEERYFDWTITLNGERNTYNWYGIDETALTETATNNIDESQTYNYFNLVGDLDFIDAYITSSQLSLAYFADDYSSSEYLFNFNTNFDLPIDFLNPSLKNLQVKTGLEYLGGTFTSEFTNSNTIDYSLFTAKINPEYKATFGDFALKLGFKFFAAFDTENEVNHFLVYPDIQIQKPIIKDNLTIYAGVFGNLNTNTYKELSDQNPFISPTQFITQTNEKYNAFLGLNGVINKSISYNLSATVKEEEDKALFIKNYSKSNGANNGNNGVLFKGYEYGNSFSVVYDDVRTISLATELEYDVNKQLTLSSSFQFDNFESTTEAEAWNLPNLQASFNAKYKTNKWYTHANIFFVGERKDVLYSGSSFNISGSQTLDSFVDVNLNGGYHFSDKFSAFVKLNNVLNNNYQRFTNFNVQGFQVLGGLTYKFDF</sequence>
<dbReference type="InterPro" id="IPR036942">
    <property type="entry name" value="Beta-barrel_TonB_sf"/>
</dbReference>
<evidence type="ECO:0000313" key="6">
    <source>
        <dbReference type="EMBL" id="SEE22073.1"/>
    </source>
</evidence>
<keyword evidence="4" id="KW-0732">Signal</keyword>
<proteinExistence type="predicted"/>